<dbReference type="GO" id="GO:0004386">
    <property type="term" value="F:helicase activity"/>
    <property type="evidence" value="ECO:0007669"/>
    <property type="project" value="UniProtKB-KW"/>
</dbReference>
<keyword evidence="3" id="KW-1185">Reference proteome</keyword>
<feature type="domain" description="DNA helicase Pif1-like 2B" evidence="1">
    <location>
        <begin position="100"/>
        <end position="137"/>
    </location>
</feature>
<comment type="caution">
    <text evidence="2">The sequence shown here is derived from an EMBL/GenBank/DDBJ whole genome shotgun (WGS) entry which is preliminary data.</text>
</comment>
<organism evidence="2 3">
    <name type="scientific">Phytophthora megakarya</name>
    <dbReference type="NCBI Taxonomy" id="4795"/>
    <lineage>
        <taxon>Eukaryota</taxon>
        <taxon>Sar</taxon>
        <taxon>Stramenopiles</taxon>
        <taxon>Oomycota</taxon>
        <taxon>Peronosporomycetes</taxon>
        <taxon>Peronosporales</taxon>
        <taxon>Peronosporaceae</taxon>
        <taxon>Phytophthora</taxon>
    </lineage>
</organism>
<sequence>MYVFPEPLECGRSLLSGLGSYGTRRRPGFRQRLSRCCRRNDDRRTRNTSASIDAMYAGINVDQLFNEYFLINEMHVSPPKQKSIFRPPEGVADRNLFEQEFLNSLDFSGILPHKIVLKVGTTIIMIRNLNSDTRLCN</sequence>
<dbReference type="InterPro" id="IPR049163">
    <property type="entry name" value="Pif1-like_2B_dom"/>
</dbReference>
<dbReference type="EMBL" id="NBNE01006275">
    <property type="protein sequence ID" value="OWZ02280.1"/>
    <property type="molecule type" value="Genomic_DNA"/>
</dbReference>
<keyword evidence="2" id="KW-0347">Helicase</keyword>
<dbReference type="OrthoDB" id="272985at2759"/>
<accession>A0A225VCS0</accession>
<gene>
    <name evidence="2" type="ORF">PHMEG_00026186</name>
</gene>
<evidence type="ECO:0000313" key="3">
    <source>
        <dbReference type="Proteomes" id="UP000198211"/>
    </source>
</evidence>
<reference evidence="3" key="1">
    <citation type="submission" date="2017-03" db="EMBL/GenBank/DDBJ databases">
        <title>Phytopthora megakarya and P. palmivora, two closely related causual agents of cacao black pod achieved similar genome size and gene model numbers by different mechanisms.</title>
        <authorList>
            <person name="Ali S."/>
            <person name="Shao J."/>
            <person name="Larry D.J."/>
            <person name="Kronmiller B."/>
            <person name="Shen D."/>
            <person name="Strem M.D."/>
            <person name="Melnick R.L."/>
            <person name="Guiltinan M.J."/>
            <person name="Tyler B.M."/>
            <person name="Meinhardt L.W."/>
            <person name="Bailey B.A."/>
        </authorList>
    </citation>
    <scope>NUCLEOTIDE SEQUENCE [LARGE SCALE GENOMIC DNA]</scope>
    <source>
        <strain evidence="3">zdho120</strain>
    </source>
</reference>
<keyword evidence="2" id="KW-0547">Nucleotide-binding</keyword>
<proteinExistence type="predicted"/>
<name>A0A225VCS0_9STRA</name>
<evidence type="ECO:0000259" key="1">
    <source>
        <dbReference type="Pfam" id="PF21530"/>
    </source>
</evidence>
<dbReference type="Pfam" id="PF21530">
    <property type="entry name" value="Pif1_2B_dom"/>
    <property type="match status" value="1"/>
</dbReference>
<evidence type="ECO:0000313" key="2">
    <source>
        <dbReference type="EMBL" id="OWZ02280.1"/>
    </source>
</evidence>
<keyword evidence="2" id="KW-0378">Hydrolase</keyword>
<dbReference type="Proteomes" id="UP000198211">
    <property type="component" value="Unassembled WGS sequence"/>
</dbReference>
<protein>
    <submittedName>
        <fullName evidence="2">Helitron helicase</fullName>
    </submittedName>
</protein>
<keyword evidence="2" id="KW-0067">ATP-binding</keyword>
<dbReference type="AlphaFoldDB" id="A0A225VCS0"/>